<dbReference type="InterPro" id="IPR050188">
    <property type="entry name" value="RluA_PseudoU_synthase"/>
</dbReference>
<comment type="similarity">
    <text evidence="2 5">Belongs to the pseudouridine synthase RluA family.</text>
</comment>
<keyword evidence="8" id="KW-1185">Reference proteome</keyword>
<dbReference type="RefSeq" id="WP_304515145.1">
    <property type="nucleotide sequence ID" value="NZ_JAOSID010000001.1"/>
</dbReference>
<dbReference type="InterPro" id="IPR036986">
    <property type="entry name" value="S4_RNA-bd_sf"/>
</dbReference>
<dbReference type="CDD" id="cd00165">
    <property type="entry name" value="S4"/>
    <property type="match status" value="1"/>
</dbReference>
<dbReference type="EC" id="5.4.99.-" evidence="5"/>
<dbReference type="Pfam" id="PF01479">
    <property type="entry name" value="S4"/>
    <property type="match status" value="1"/>
</dbReference>
<dbReference type="InterPro" id="IPR006225">
    <property type="entry name" value="PsdUridine_synth_RluC/D"/>
</dbReference>
<evidence type="ECO:0000313" key="7">
    <source>
        <dbReference type="EMBL" id="MDO8167943.1"/>
    </source>
</evidence>
<dbReference type="SMART" id="SM00363">
    <property type="entry name" value="S4"/>
    <property type="match status" value="1"/>
</dbReference>
<comment type="function">
    <text evidence="5">Responsible for synthesis of pseudouridine from uracil.</text>
</comment>
<proteinExistence type="inferred from homology"/>
<dbReference type="SUPFAM" id="SSF55120">
    <property type="entry name" value="Pseudouridine synthase"/>
    <property type="match status" value="1"/>
</dbReference>
<dbReference type="Gene3D" id="3.10.290.10">
    <property type="entry name" value="RNA-binding S4 domain"/>
    <property type="match status" value="1"/>
</dbReference>
<evidence type="ECO:0000256" key="1">
    <source>
        <dbReference type="ARBA" id="ARBA00000073"/>
    </source>
</evidence>
<dbReference type="SUPFAM" id="SSF55174">
    <property type="entry name" value="Alpha-L RNA-binding motif"/>
    <property type="match status" value="1"/>
</dbReference>
<evidence type="ECO:0000256" key="4">
    <source>
        <dbReference type="PROSITE-ProRule" id="PRU00182"/>
    </source>
</evidence>
<evidence type="ECO:0000313" key="8">
    <source>
        <dbReference type="Proteomes" id="UP001172036"/>
    </source>
</evidence>
<dbReference type="PROSITE" id="PS01129">
    <property type="entry name" value="PSI_RLU"/>
    <property type="match status" value="1"/>
</dbReference>
<sequence>MKEFLVSLIEQGIRLDRFLAQKMNLSRQKCHNAIMAKNILVNSQIPKKSYLLKKNDLIIVKTIYENHFHYLTPLPLNLEIVYEDDYLAVINKPYDLVVHPSPNYRGVTLVNGLLSQIIGFNKLPQNDRMGIIHRLDKDTTGLIIVGKTEESISKTQKLLQARKIKRFYYALIYGFLSVQGTIKLPIKRDLGNRLKMAVSSQGKQAITHFKTLEKFDNFSLLEVELETGRTHQIRVHFDYLNHPVVGDQLYGKKTIKCKDNYHMLRNIRRQLLHAKKLNFYHPITNQYLQLEIPLPDYFQKALDHLKVK</sequence>
<evidence type="ECO:0000256" key="2">
    <source>
        <dbReference type="ARBA" id="ARBA00010876"/>
    </source>
</evidence>
<dbReference type="InterPro" id="IPR002942">
    <property type="entry name" value="S4_RNA-bd"/>
</dbReference>
<comment type="catalytic activity">
    <reaction evidence="1 5">
        <text>a uridine in RNA = a pseudouridine in RNA</text>
        <dbReference type="Rhea" id="RHEA:48348"/>
        <dbReference type="Rhea" id="RHEA-COMP:12068"/>
        <dbReference type="Rhea" id="RHEA-COMP:12069"/>
        <dbReference type="ChEBI" id="CHEBI:65314"/>
        <dbReference type="ChEBI" id="CHEBI:65315"/>
    </reaction>
</comment>
<dbReference type="NCBIfam" id="TIGR00005">
    <property type="entry name" value="rluA_subfam"/>
    <property type="match status" value="1"/>
</dbReference>
<organism evidence="7 8">
    <name type="scientific">Candidatus Phytoplasma melaleucae</name>
    <dbReference type="NCBI Taxonomy" id="2982630"/>
    <lineage>
        <taxon>Bacteria</taxon>
        <taxon>Bacillati</taxon>
        <taxon>Mycoplasmatota</taxon>
        <taxon>Mollicutes</taxon>
        <taxon>Acholeplasmatales</taxon>
        <taxon>Acholeplasmataceae</taxon>
        <taxon>Candidatus Phytoplasma</taxon>
    </lineage>
</organism>
<evidence type="ECO:0000256" key="5">
    <source>
        <dbReference type="RuleBase" id="RU362028"/>
    </source>
</evidence>
<accession>A0ABT9DCV9</accession>
<evidence type="ECO:0000259" key="6">
    <source>
        <dbReference type="SMART" id="SM00363"/>
    </source>
</evidence>
<dbReference type="Pfam" id="PF00849">
    <property type="entry name" value="PseudoU_synth_2"/>
    <property type="match status" value="1"/>
</dbReference>
<dbReference type="PANTHER" id="PTHR21600">
    <property type="entry name" value="MITOCHONDRIAL RNA PSEUDOURIDINE SYNTHASE"/>
    <property type="match status" value="1"/>
</dbReference>
<protein>
    <recommendedName>
        <fullName evidence="5">Pseudouridine synthase</fullName>
        <ecNumber evidence="5">5.4.99.-</ecNumber>
    </recommendedName>
</protein>
<reference evidence="7 8" key="1">
    <citation type="journal article" date="2023" name="Int. J. Syst. Evol. Microbiol.">
        <title>The observation of taxonomic boundaries for the 16SrII and 16SrXXV phytoplasmas using genome-based delimitation.</title>
        <authorList>
            <person name="Rodrigues Jardim B."/>
            <person name="Tran-Nguyen L.T.T."/>
            <person name="Gambley C."/>
            <person name="Al-Sadi A.M."/>
            <person name="Al-Subhi A.M."/>
            <person name="Foissac X."/>
            <person name="Salar P."/>
            <person name="Cai H."/>
            <person name="Yang J.Y."/>
            <person name="Davis R."/>
            <person name="Jones L."/>
            <person name="Rodoni B."/>
            <person name="Constable F.E."/>
        </authorList>
    </citation>
    <scope>NUCLEOTIDE SEQUENCE [LARGE SCALE GENOMIC DNA]</scope>
    <source>
        <strain evidence="7">BAWM-155c</strain>
    </source>
</reference>
<keyword evidence="4" id="KW-0694">RNA-binding</keyword>
<dbReference type="InterPro" id="IPR006224">
    <property type="entry name" value="PsdUridine_synth_RluA-like_CS"/>
</dbReference>
<name>A0ABT9DCV9_9MOLU</name>
<dbReference type="EMBL" id="JAOSID010000001">
    <property type="protein sequence ID" value="MDO8167943.1"/>
    <property type="molecule type" value="Genomic_DNA"/>
</dbReference>
<dbReference type="CDD" id="cd02869">
    <property type="entry name" value="PseudoU_synth_RluA_like"/>
    <property type="match status" value="1"/>
</dbReference>
<dbReference type="Proteomes" id="UP001172036">
    <property type="component" value="Unassembled WGS sequence"/>
</dbReference>
<comment type="caution">
    <text evidence="7">The sequence shown here is derived from an EMBL/GenBank/DDBJ whole genome shotgun (WGS) entry which is preliminary data.</text>
</comment>
<keyword evidence="3 5" id="KW-0413">Isomerase</keyword>
<dbReference type="PANTHER" id="PTHR21600:SF44">
    <property type="entry name" value="RIBOSOMAL LARGE SUBUNIT PSEUDOURIDINE SYNTHASE D"/>
    <property type="match status" value="1"/>
</dbReference>
<feature type="domain" description="RNA-binding S4" evidence="6">
    <location>
        <begin position="13"/>
        <end position="79"/>
    </location>
</feature>
<gene>
    <name evidence="7" type="ORF">OC680_00395</name>
</gene>
<dbReference type="InterPro" id="IPR006145">
    <property type="entry name" value="PsdUridine_synth_RsuA/RluA"/>
</dbReference>
<dbReference type="InterPro" id="IPR020103">
    <property type="entry name" value="PsdUridine_synth_cat_dom_sf"/>
</dbReference>
<dbReference type="Gene3D" id="3.30.2350.10">
    <property type="entry name" value="Pseudouridine synthase"/>
    <property type="match status" value="1"/>
</dbReference>
<evidence type="ECO:0000256" key="3">
    <source>
        <dbReference type="ARBA" id="ARBA00023235"/>
    </source>
</evidence>
<dbReference type="PROSITE" id="PS50889">
    <property type="entry name" value="S4"/>
    <property type="match status" value="1"/>
</dbReference>